<feature type="transmembrane region" description="Helical" evidence="9">
    <location>
        <begin position="318"/>
        <end position="338"/>
    </location>
</feature>
<accession>A0A3N1ZVP4</accession>
<feature type="transmembrane region" description="Helical" evidence="9">
    <location>
        <begin position="229"/>
        <end position="248"/>
    </location>
</feature>
<feature type="transmembrane region" description="Helical" evidence="9">
    <location>
        <begin position="350"/>
        <end position="368"/>
    </location>
</feature>
<evidence type="ECO:0000256" key="7">
    <source>
        <dbReference type="ARBA" id="ARBA00023136"/>
    </source>
</evidence>
<feature type="transmembrane region" description="Helical" evidence="9">
    <location>
        <begin position="62"/>
        <end position="82"/>
    </location>
</feature>
<protein>
    <submittedName>
        <fullName evidence="10">Iron complex transport system permease protein</fullName>
    </submittedName>
</protein>
<gene>
    <name evidence="10" type="ORF">EDD41_2148</name>
</gene>
<feature type="region of interest" description="Disordered" evidence="8">
    <location>
        <begin position="1"/>
        <end position="47"/>
    </location>
</feature>
<evidence type="ECO:0000256" key="2">
    <source>
        <dbReference type="ARBA" id="ARBA00007935"/>
    </source>
</evidence>
<dbReference type="GO" id="GO:0033214">
    <property type="term" value="P:siderophore-iron import into cell"/>
    <property type="evidence" value="ECO:0007669"/>
    <property type="project" value="TreeGrafter"/>
</dbReference>
<keyword evidence="6 9" id="KW-1133">Transmembrane helix</keyword>
<dbReference type="PANTHER" id="PTHR30472">
    <property type="entry name" value="FERRIC ENTEROBACTIN TRANSPORT SYSTEM PERMEASE PROTEIN"/>
    <property type="match status" value="1"/>
</dbReference>
<comment type="caution">
    <text evidence="10">The sequence shown here is derived from an EMBL/GenBank/DDBJ whole genome shotgun (WGS) entry which is preliminary data.</text>
</comment>
<evidence type="ECO:0000256" key="9">
    <source>
        <dbReference type="SAM" id="Phobius"/>
    </source>
</evidence>
<feature type="transmembrane region" description="Helical" evidence="9">
    <location>
        <begin position="102"/>
        <end position="122"/>
    </location>
</feature>
<dbReference type="SUPFAM" id="SSF81345">
    <property type="entry name" value="ABC transporter involved in vitamin B12 uptake, BtuC"/>
    <property type="match status" value="1"/>
</dbReference>
<dbReference type="EMBL" id="RKHG01000001">
    <property type="protein sequence ID" value="ROR54914.1"/>
    <property type="molecule type" value="Genomic_DNA"/>
</dbReference>
<dbReference type="GO" id="GO:0005886">
    <property type="term" value="C:plasma membrane"/>
    <property type="evidence" value="ECO:0007669"/>
    <property type="project" value="UniProtKB-SubCell"/>
</dbReference>
<dbReference type="GO" id="GO:0022857">
    <property type="term" value="F:transmembrane transporter activity"/>
    <property type="evidence" value="ECO:0007669"/>
    <property type="project" value="InterPro"/>
</dbReference>
<keyword evidence="4" id="KW-1003">Cell membrane</keyword>
<feature type="transmembrane region" description="Helical" evidence="9">
    <location>
        <begin position="134"/>
        <end position="152"/>
    </location>
</feature>
<comment type="similarity">
    <text evidence="2">Belongs to the binding-protein-dependent transport system permease family. FecCD subfamily.</text>
</comment>
<dbReference type="InterPro" id="IPR037294">
    <property type="entry name" value="ABC_BtuC-like"/>
</dbReference>
<feature type="transmembrane region" description="Helical" evidence="9">
    <location>
        <begin position="184"/>
        <end position="209"/>
    </location>
</feature>
<proteinExistence type="inferred from homology"/>
<dbReference type="Gene3D" id="1.10.3470.10">
    <property type="entry name" value="ABC transporter involved in vitamin B12 uptake, BtuC"/>
    <property type="match status" value="1"/>
</dbReference>
<feature type="compositionally biased region" description="Gly residues" evidence="8">
    <location>
        <begin position="10"/>
        <end position="23"/>
    </location>
</feature>
<evidence type="ECO:0000313" key="10">
    <source>
        <dbReference type="EMBL" id="ROR54914.1"/>
    </source>
</evidence>
<evidence type="ECO:0000256" key="6">
    <source>
        <dbReference type="ARBA" id="ARBA00022989"/>
    </source>
</evidence>
<dbReference type="Pfam" id="PF01032">
    <property type="entry name" value="FecCD"/>
    <property type="match status" value="1"/>
</dbReference>
<evidence type="ECO:0000256" key="8">
    <source>
        <dbReference type="SAM" id="MobiDB-lite"/>
    </source>
</evidence>
<reference evidence="10 11" key="1">
    <citation type="submission" date="2018-11" db="EMBL/GenBank/DDBJ databases">
        <title>Sequencing the genomes of 1000 actinobacteria strains.</title>
        <authorList>
            <person name="Klenk H.-P."/>
        </authorList>
    </citation>
    <scope>NUCLEOTIDE SEQUENCE [LARGE SCALE GENOMIC DNA]</scope>
    <source>
        <strain evidence="10 11">DSM 10546</strain>
    </source>
</reference>
<evidence type="ECO:0000313" key="11">
    <source>
        <dbReference type="Proteomes" id="UP000275749"/>
    </source>
</evidence>
<feature type="transmembrane region" description="Helical" evidence="9">
    <location>
        <begin position="279"/>
        <end position="306"/>
    </location>
</feature>
<comment type="subcellular location">
    <subcellularLocation>
        <location evidence="1">Cell membrane</location>
        <topology evidence="1">Multi-pass membrane protein</topology>
    </subcellularLocation>
</comment>
<keyword evidence="3" id="KW-0813">Transport</keyword>
<feature type="transmembrane region" description="Helical" evidence="9">
    <location>
        <begin position="158"/>
        <end position="177"/>
    </location>
</feature>
<keyword evidence="7 9" id="KW-0472">Membrane</keyword>
<dbReference type="Proteomes" id="UP000275749">
    <property type="component" value="Unassembled WGS sequence"/>
</dbReference>
<organism evidence="10 11">
    <name type="scientific">Luteococcus japonicus</name>
    <dbReference type="NCBI Taxonomy" id="33984"/>
    <lineage>
        <taxon>Bacteria</taxon>
        <taxon>Bacillati</taxon>
        <taxon>Actinomycetota</taxon>
        <taxon>Actinomycetes</taxon>
        <taxon>Propionibacteriales</taxon>
        <taxon>Propionibacteriaceae</taxon>
        <taxon>Luteococcus</taxon>
    </lineage>
</organism>
<evidence type="ECO:0000256" key="3">
    <source>
        <dbReference type="ARBA" id="ARBA00022448"/>
    </source>
</evidence>
<evidence type="ECO:0000256" key="5">
    <source>
        <dbReference type="ARBA" id="ARBA00022692"/>
    </source>
</evidence>
<name>A0A3N1ZVP4_9ACTN</name>
<dbReference type="PANTHER" id="PTHR30472:SF19">
    <property type="entry name" value="PETROBACTIN IMPORT SYSTEM PERMEASE PROTEIN YCLO"/>
    <property type="match status" value="1"/>
</dbReference>
<evidence type="ECO:0000256" key="1">
    <source>
        <dbReference type="ARBA" id="ARBA00004651"/>
    </source>
</evidence>
<dbReference type="InterPro" id="IPR000522">
    <property type="entry name" value="ABC_transptr_permease_BtuC"/>
</dbReference>
<evidence type="ECO:0000256" key="4">
    <source>
        <dbReference type="ARBA" id="ARBA00022475"/>
    </source>
</evidence>
<keyword evidence="5 9" id="KW-0812">Transmembrane</keyword>
<dbReference type="AlphaFoldDB" id="A0A3N1ZVP4"/>
<sequence length="374" mass="39320">MSPSTSSGHVAGGSGDVAGGSGNEAGARRSGLRDPRVLQPERMTETRASSPVRPAAWVVTPAVRLSLLALAALGIIAFYVAYKLPTGSSFVLERRLTTVATMTVVATAIGVATVLFHTVTANRILTPSIMGLDALYLALQTASVFFLGIVVVNPVAQYLVVLASMVAFALLLFNTMLVRLNRSVTMMVLVGVLLGGLFRGLSSFMQRLLDPEAFVVLSDRFFADFTGTNPGLLGISAVLVAGSVAWVWRSRRELDVVALGRDLAIGLGVDHCRASLVHLVLVALLVGTSTALVGPTMFFGLLVAHLTYRLAGTHRHAVTVPAVALAGTITLVGGQLLFERILGFEGSLSMVVEFVGGITFIVLLLRSARAGRPA</sequence>